<dbReference type="Proteomes" id="UP000254572">
    <property type="component" value="Unassembled WGS sequence"/>
</dbReference>
<evidence type="ECO:0000256" key="1">
    <source>
        <dbReference type="ARBA" id="ARBA00023015"/>
    </source>
</evidence>
<dbReference type="Gene3D" id="3.40.1410.10">
    <property type="entry name" value="Chorismate lyase-like"/>
    <property type="match status" value="1"/>
</dbReference>
<dbReference type="AlphaFoldDB" id="A0A381EFP7"/>
<keyword evidence="1" id="KW-0805">Transcription regulation</keyword>
<dbReference type="Pfam" id="PF00392">
    <property type="entry name" value="GntR"/>
    <property type="match status" value="1"/>
</dbReference>
<feature type="domain" description="HTH gntR-type" evidence="4">
    <location>
        <begin position="5"/>
        <end position="71"/>
    </location>
</feature>
<dbReference type="Pfam" id="PF07702">
    <property type="entry name" value="UTRA"/>
    <property type="match status" value="1"/>
</dbReference>
<protein>
    <submittedName>
        <fullName evidence="5">HTH-type transcriptional repressor yvoA</fullName>
    </submittedName>
</protein>
<dbReference type="GO" id="GO:0003700">
    <property type="term" value="F:DNA-binding transcription factor activity"/>
    <property type="evidence" value="ECO:0007669"/>
    <property type="project" value="InterPro"/>
</dbReference>
<evidence type="ECO:0000313" key="6">
    <source>
        <dbReference type="Proteomes" id="UP000254572"/>
    </source>
</evidence>
<reference evidence="5 6" key="1">
    <citation type="submission" date="2018-06" db="EMBL/GenBank/DDBJ databases">
        <authorList>
            <consortium name="Pathogen Informatics"/>
            <person name="Doyle S."/>
        </authorList>
    </citation>
    <scope>NUCLEOTIDE SEQUENCE [LARGE SCALE GENOMIC DNA]</scope>
    <source>
        <strain evidence="5 6">NCTC13294</strain>
    </source>
</reference>
<dbReference type="PROSITE" id="PS50949">
    <property type="entry name" value="HTH_GNTR"/>
    <property type="match status" value="1"/>
</dbReference>
<dbReference type="PANTHER" id="PTHR44846">
    <property type="entry name" value="MANNOSYL-D-GLYCERATE TRANSPORT/METABOLISM SYSTEM REPRESSOR MNGR-RELATED"/>
    <property type="match status" value="1"/>
</dbReference>
<dbReference type="InterPro" id="IPR036390">
    <property type="entry name" value="WH_DNA-bd_sf"/>
</dbReference>
<evidence type="ECO:0000313" key="5">
    <source>
        <dbReference type="EMBL" id="SUX25703.1"/>
    </source>
</evidence>
<dbReference type="RefSeq" id="WP_172542376.1">
    <property type="nucleotide sequence ID" value="NZ_JBHLZC010000001.1"/>
</dbReference>
<dbReference type="PANTHER" id="PTHR44846:SF1">
    <property type="entry name" value="MANNOSYL-D-GLYCERATE TRANSPORT_METABOLISM SYSTEM REPRESSOR MNGR-RELATED"/>
    <property type="match status" value="1"/>
</dbReference>
<dbReference type="SUPFAM" id="SSF64288">
    <property type="entry name" value="Chorismate lyase-like"/>
    <property type="match status" value="1"/>
</dbReference>
<dbReference type="InterPro" id="IPR000524">
    <property type="entry name" value="Tscrpt_reg_HTH_GntR"/>
</dbReference>
<keyword evidence="6" id="KW-1185">Reference proteome</keyword>
<dbReference type="SUPFAM" id="SSF46785">
    <property type="entry name" value="Winged helix' DNA-binding domain"/>
    <property type="match status" value="1"/>
</dbReference>
<organism evidence="5 6">
    <name type="scientific">Cardiobacterium valvarum</name>
    <dbReference type="NCBI Taxonomy" id="194702"/>
    <lineage>
        <taxon>Bacteria</taxon>
        <taxon>Pseudomonadati</taxon>
        <taxon>Pseudomonadota</taxon>
        <taxon>Gammaproteobacteria</taxon>
        <taxon>Cardiobacteriales</taxon>
        <taxon>Cardiobacteriaceae</taxon>
        <taxon>Cardiobacterium</taxon>
    </lineage>
</organism>
<dbReference type="GO" id="GO:0003677">
    <property type="term" value="F:DNA binding"/>
    <property type="evidence" value="ECO:0007669"/>
    <property type="project" value="UniProtKB-KW"/>
</dbReference>
<dbReference type="EMBL" id="UFUW01000001">
    <property type="protein sequence ID" value="SUX25703.1"/>
    <property type="molecule type" value="Genomic_DNA"/>
</dbReference>
<evidence type="ECO:0000256" key="2">
    <source>
        <dbReference type="ARBA" id="ARBA00023125"/>
    </source>
</evidence>
<dbReference type="PRINTS" id="PR00035">
    <property type="entry name" value="HTHGNTR"/>
</dbReference>
<dbReference type="SMART" id="SM00345">
    <property type="entry name" value="HTH_GNTR"/>
    <property type="match status" value="1"/>
</dbReference>
<dbReference type="InterPro" id="IPR050679">
    <property type="entry name" value="Bact_HTH_transcr_reg"/>
</dbReference>
<dbReference type="SMART" id="SM00866">
    <property type="entry name" value="UTRA"/>
    <property type="match status" value="1"/>
</dbReference>
<keyword evidence="3" id="KW-0804">Transcription</keyword>
<proteinExistence type="predicted"/>
<accession>A0A381EFP7</accession>
<gene>
    <name evidence="5" type="primary">yvoA</name>
    <name evidence="5" type="ORF">NCTC13294_02592</name>
</gene>
<sequence>MSTTQPLYATVADSLRRDIHSELLHGPLPSEAELQKRFGVSRSVVRQALATLEAEGLVQKARGKGSFVLPVNRIRRIVQSLNGLGLQVEETGATVQTEILAWGVVPYEEAPPAWGGEALHLQRLRSGYGYPLALIETWLPPVLVGQLPREVLENASLHELMKTRAHINLLRSLRNVYAVPAADPMAGLLGVSPGAPLLLLSGTTYDEHDEAVEIFSTWHRGDRVMFQLERFNGKVAG</sequence>
<evidence type="ECO:0000259" key="4">
    <source>
        <dbReference type="PROSITE" id="PS50949"/>
    </source>
</evidence>
<evidence type="ECO:0000256" key="3">
    <source>
        <dbReference type="ARBA" id="ARBA00023163"/>
    </source>
</evidence>
<name>A0A381EFP7_9GAMM</name>
<dbReference type="Gene3D" id="1.10.10.10">
    <property type="entry name" value="Winged helix-like DNA-binding domain superfamily/Winged helix DNA-binding domain"/>
    <property type="match status" value="1"/>
</dbReference>
<dbReference type="InterPro" id="IPR036388">
    <property type="entry name" value="WH-like_DNA-bd_sf"/>
</dbReference>
<keyword evidence="2" id="KW-0238">DNA-binding</keyword>
<dbReference type="GO" id="GO:0045892">
    <property type="term" value="P:negative regulation of DNA-templated transcription"/>
    <property type="evidence" value="ECO:0007669"/>
    <property type="project" value="TreeGrafter"/>
</dbReference>
<dbReference type="InterPro" id="IPR011663">
    <property type="entry name" value="UTRA"/>
</dbReference>
<dbReference type="CDD" id="cd07377">
    <property type="entry name" value="WHTH_GntR"/>
    <property type="match status" value="1"/>
</dbReference>
<dbReference type="InterPro" id="IPR028978">
    <property type="entry name" value="Chorismate_lyase_/UTRA_dom_sf"/>
</dbReference>